<dbReference type="PANTHER" id="PTHR25465">
    <property type="entry name" value="B-BOX DOMAIN CONTAINING"/>
    <property type="match status" value="1"/>
</dbReference>
<evidence type="ECO:0000256" key="6">
    <source>
        <dbReference type="SAM" id="MobiDB-lite"/>
    </source>
</evidence>
<dbReference type="Gene3D" id="4.10.830.40">
    <property type="match status" value="1"/>
</dbReference>
<keyword evidence="10" id="KW-1185">Reference proteome</keyword>
<dbReference type="Gene3D" id="3.30.160.60">
    <property type="entry name" value="Classic Zinc Finger"/>
    <property type="match status" value="1"/>
</dbReference>
<evidence type="ECO:0000313" key="10">
    <source>
        <dbReference type="Proteomes" id="UP000824540"/>
    </source>
</evidence>
<dbReference type="CDD" id="cd12890">
    <property type="entry name" value="SPRY_PRY_TRIM16"/>
    <property type="match status" value="1"/>
</dbReference>
<dbReference type="InterPro" id="IPR003877">
    <property type="entry name" value="SPRY_dom"/>
</dbReference>
<dbReference type="Pfam" id="PF25600">
    <property type="entry name" value="TRIM_CC"/>
    <property type="match status" value="1"/>
</dbReference>
<dbReference type="PROSITE" id="PS50119">
    <property type="entry name" value="ZF_BBOX"/>
    <property type="match status" value="1"/>
</dbReference>
<feature type="compositionally biased region" description="Basic and acidic residues" evidence="6">
    <location>
        <begin position="573"/>
        <end position="584"/>
    </location>
</feature>
<proteinExistence type="predicted"/>
<dbReference type="OrthoDB" id="6270329at2759"/>
<dbReference type="SUPFAM" id="SSF57845">
    <property type="entry name" value="B-box zinc-binding domain"/>
    <property type="match status" value="1"/>
</dbReference>
<sequence length="759" mass="83672">EGPGHKKKGEGEAEHQQSHCDDLDLQSVQGQRPPPRSMAEWDRVQEASATSGPEEHKIPEAVDTLPQLDEAEKPQEAGPPDPQEPKEEAPGPNDVVCDACLESAPCRALKSCLTCLVSYCQTHLRPHLENAKFQNHRLVEPLRDIERRTCESHRRPLELYCRADASCVCQECNSVADVQAEMEQQFSVLQAAVAKAQRDVLEILESEEKQAVQRAEGVRAHLEQKLTEVKRAQTRAEKLSRNKNDIDFLQEHSQLKKELVDVTLPGVYIGLIDRLATFSRVVTESTQELCGQLLSAYGDRLKDTFRGEKLSVRNMANVIDPGDNQDLVPDPETREDFLKYVSLLSFDADTAHNFLRLTEENRKATNTTPWQHSYPDTPGRFAHWRQVLAAESFCLGRHYFEVEVGGEGTHVGLTYNSIDRKSQESNGCIAGNDFSWCLQWNGRGFSAWHSDVETPLKASGVFTRIGVYVDYDRGLLAFYGVQGQQSMTLIHEYQTEFLEPLYPAFWLSKKENMVLLVSPRDVQPPVKDPSPPCSRQALNLGGLVEHGVVKAMIQRTPQLSNLTALGPAGQGGERGEGGKGRHPDNAPVEQEGQKEHGCHQCQDAQHDACHHPGPSPCVKAVFRQCTRPSPLLLIVQDHHLDLHCCSTGDHSENPLGHGHLGDTELNSLVLWAGEGEEPLAIGLQVEVAGDLQVDNGSAHITAVACGAQGLLTIQRGARHICTDSLMMHRIPAGTARTVLTGGAPRTGGGVSMELKLARA</sequence>
<dbReference type="InterPro" id="IPR006574">
    <property type="entry name" value="PRY"/>
</dbReference>
<evidence type="ECO:0000256" key="3">
    <source>
        <dbReference type="ARBA" id="ARBA00022833"/>
    </source>
</evidence>
<dbReference type="InterPro" id="IPR058030">
    <property type="entry name" value="TRIM8/14/16/25/29/45/65_CC"/>
</dbReference>
<dbReference type="AlphaFoldDB" id="A0A8T2MW96"/>
<evidence type="ECO:0000259" key="7">
    <source>
        <dbReference type="PROSITE" id="PS50119"/>
    </source>
</evidence>
<keyword evidence="3" id="KW-0862">Zinc</keyword>
<evidence type="ECO:0000313" key="9">
    <source>
        <dbReference type="EMBL" id="KAG9331866.1"/>
    </source>
</evidence>
<reference evidence="9" key="1">
    <citation type="thesis" date="2021" institute="BYU ScholarsArchive" country="Provo, UT, USA">
        <title>Applications of and Algorithms for Genome Assembly and Genomic Analyses with an Emphasis on Marine Teleosts.</title>
        <authorList>
            <person name="Pickett B.D."/>
        </authorList>
    </citation>
    <scope>NUCLEOTIDE SEQUENCE</scope>
    <source>
        <strain evidence="9">HI-2016</strain>
    </source>
</reference>
<feature type="non-terminal residue" evidence="9">
    <location>
        <position position="759"/>
    </location>
</feature>
<dbReference type="PANTHER" id="PTHR25465:SF10">
    <property type="entry name" value="TRIPARTITE MOTIF-CONTAINING PROTEIN 16-RELATED"/>
    <property type="match status" value="1"/>
</dbReference>
<evidence type="ECO:0000256" key="4">
    <source>
        <dbReference type="PROSITE-ProRule" id="PRU00024"/>
    </source>
</evidence>
<dbReference type="PROSITE" id="PS50188">
    <property type="entry name" value="B302_SPRY"/>
    <property type="match status" value="1"/>
</dbReference>
<organism evidence="9 10">
    <name type="scientific">Albula glossodonta</name>
    <name type="common">roundjaw bonefish</name>
    <dbReference type="NCBI Taxonomy" id="121402"/>
    <lineage>
        <taxon>Eukaryota</taxon>
        <taxon>Metazoa</taxon>
        <taxon>Chordata</taxon>
        <taxon>Craniata</taxon>
        <taxon>Vertebrata</taxon>
        <taxon>Euteleostomi</taxon>
        <taxon>Actinopterygii</taxon>
        <taxon>Neopterygii</taxon>
        <taxon>Teleostei</taxon>
        <taxon>Albuliformes</taxon>
        <taxon>Albulidae</taxon>
        <taxon>Albula</taxon>
    </lineage>
</organism>
<keyword evidence="2 4" id="KW-0863">Zinc-finger</keyword>
<protein>
    <recommendedName>
        <fullName evidence="11">Tripartite motif-containing protein 16</fullName>
    </recommendedName>
</protein>
<evidence type="ECO:0000256" key="2">
    <source>
        <dbReference type="ARBA" id="ARBA00022771"/>
    </source>
</evidence>
<dbReference type="Pfam" id="PF13765">
    <property type="entry name" value="PRY"/>
    <property type="match status" value="1"/>
</dbReference>
<accession>A0A8T2MW96</accession>
<feature type="region of interest" description="Disordered" evidence="6">
    <location>
        <begin position="562"/>
        <end position="592"/>
    </location>
</feature>
<dbReference type="InterPro" id="IPR003879">
    <property type="entry name" value="Butyrophylin_SPRY"/>
</dbReference>
<dbReference type="GO" id="GO:0008270">
    <property type="term" value="F:zinc ion binding"/>
    <property type="evidence" value="ECO:0007669"/>
    <property type="project" value="UniProtKB-KW"/>
</dbReference>
<dbReference type="SUPFAM" id="SSF49899">
    <property type="entry name" value="Concanavalin A-like lectins/glucanases"/>
    <property type="match status" value="1"/>
</dbReference>
<dbReference type="EMBL" id="JAFBMS010000280">
    <property type="protein sequence ID" value="KAG9331866.1"/>
    <property type="molecule type" value="Genomic_DNA"/>
</dbReference>
<gene>
    <name evidence="9" type="ORF">JZ751_016679</name>
</gene>
<evidence type="ECO:0000259" key="8">
    <source>
        <dbReference type="PROSITE" id="PS50188"/>
    </source>
</evidence>
<dbReference type="PRINTS" id="PR01407">
    <property type="entry name" value="BUTYPHLNCDUF"/>
</dbReference>
<evidence type="ECO:0008006" key="11">
    <source>
        <dbReference type="Google" id="ProtNLM"/>
    </source>
</evidence>
<feature type="coiled-coil region" evidence="5">
    <location>
        <begin position="179"/>
        <end position="242"/>
    </location>
</feature>
<dbReference type="Proteomes" id="UP000824540">
    <property type="component" value="Unassembled WGS sequence"/>
</dbReference>
<dbReference type="SMART" id="SM00449">
    <property type="entry name" value="SPRY"/>
    <property type="match status" value="1"/>
</dbReference>
<dbReference type="Gene3D" id="2.60.120.920">
    <property type="match status" value="1"/>
</dbReference>
<keyword evidence="1" id="KW-0479">Metal-binding</keyword>
<dbReference type="SMART" id="SM00589">
    <property type="entry name" value="PRY"/>
    <property type="match status" value="1"/>
</dbReference>
<dbReference type="CDD" id="cd19769">
    <property type="entry name" value="Bbox2_TRIM16-like"/>
    <property type="match status" value="1"/>
</dbReference>
<dbReference type="GO" id="GO:0005737">
    <property type="term" value="C:cytoplasm"/>
    <property type="evidence" value="ECO:0007669"/>
    <property type="project" value="UniProtKB-ARBA"/>
</dbReference>
<dbReference type="InterPro" id="IPR000315">
    <property type="entry name" value="Znf_B-box"/>
</dbReference>
<feature type="compositionally biased region" description="Basic and acidic residues" evidence="6">
    <location>
        <begin position="9"/>
        <end position="22"/>
    </location>
</feature>
<dbReference type="InterPro" id="IPR043136">
    <property type="entry name" value="B30.2/SPRY_sf"/>
</dbReference>
<comment type="caution">
    <text evidence="9">The sequence shown here is derived from an EMBL/GenBank/DDBJ whole genome shotgun (WGS) entry which is preliminary data.</text>
</comment>
<dbReference type="InterPro" id="IPR013320">
    <property type="entry name" value="ConA-like_dom_sf"/>
</dbReference>
<evidence type="ECO:0000256" key="5">
    <source>
        <dbReference type="SAM" id="Coils"/>
    </source>
</evidence>
<feature type="region of interest" description="Disordered" evidence="6">
    <location>
        <begin position="1"/>
        <end position="92"/>
    </location>
</feature>
<evidence type="ECO:0000256" key="1">
    <source>
        <dbReference type="ARBA" id="ARBA00022723"/>
    </source>
</evidence>
<feature type="domain" description="B30.2/SPRY" evidence="8">
    <location>
        <begin position="323"/>
        <end position="523"/>
    </location>
</feature>
<keyword evidence="5" id="KW-0175">Coiled coil</keyword>
<name>A0A8T2MW96_9TELE</name>
<dbReference type="Pfam" id="PF00622">
    <property type="entry name" value="SPRY"/>
    <property type="match status" value="1"/>
</dbReference>
<feature type="domain" description="B box-type" evidence="7">
    <location>
        <begin position="145"/>
        <end position="189"/>
    </location>
</feature>
<dbReference type="InterPro" id="IPR051051">
    <property type="entry name" value="E3_ubiq-ligase_TRIM/RNF"/>
</dbReference>
<dbReference type="InterPro" id="IPR001870">
    <property type="entry name" value="B30.2/SPRY"/>
</dbReference>